<feature type="transmembrane region" description="Helical" evidence="8">
    <location>
        <begin position="251"/>
        <end position="280"/>
    </location>
</feature>
<protein>
    <submittedName>
        <fullName evidence="9">Iron ABC transporter permease</fullName>
    </submittedName>
</protein>
<feature type="transmembrane region" description="Helical" evidence="8">
    <location>
        <begin position="20"/>
        <end position="41"/>
    </location>
</feature>
<feature type="transmembrane region" description="Helical" evidence="8">
    <location>
        <begin position="107"/>
        <end position="125"/>
    </location>
</feature>
<keyword evidence="6 8" id="KW-1133">Transmembrane helix</keyword>
<evidence type="ECO:0000256" key="7">
    <source>
        <dbReference type="ARBA" id="ARBA00023136"/>
    </source>
</evidence>
<proteinExistence type="inferred from homology"/>
<comment type="similarity">
    <text evidence="2">Belongs to the binding-protein-dependent transport system permease family. FecCD subfamily.</text>
</comment>
<keyword evidence="3" id="KW-0813">Transport</keyword>
<name>A0A831TAF1_9BACT</name>
<accession>A0A831TAF1</accession>
<feature type="transmembrane region" description="Helical" evidence="8">
    <location>
        <begin position="165"/>
        <end position="186"/>
    </location>
</feature>
<feature type="transmembrane region" description="Helical" evidence="8">
    <location>
        <begin position="78"/>
        <end position="95"/>
    </location>
</feature>
<keyword evidence="4" id="KW-1003">Cell membrane</keyword>
<gene>
    <name evidence="9" type="ORF">ENP34_02260</name>
</gene>
<feature type="transmembrane region" description="Helical" evidence="8">
    <location>
        <begin position="323"/>
        <end position="341"/>
    </location>
</feature>
<evidence type="ECO:0000256" key="3">
    <source>
        <dbReference type="ARBA" id="ARBA00022448"/>
    </source>
</evidence>
<evidence type="ECO:0000256" key="6">
    <source>
        <dbReference type="ARBA" id="ARBA00022989"/>
    </source>
</evidence>
<comment type="caution">
    <text evidence="9">The sequence shown here is derived from an EMBL/GenBank/DDBJ whole genome shotgun (WGS) entry which is preliminary data.</text>
</comment>
<dbReference type="CDD" id="cd06550">
    <property type="entry name" value="TM_ABC_iron-siderophores_like"/>
    <property type="match status" value="1"/>
</dbReference>
<feature type="transmembrane region" description="Helical" evidence="8">
    <location>
        <begin position="292"/>
        <end position="317"/>
    </location>
</feature>
<dbReference type="InterPro" id="IPR000522">
    <property type="entry name" value="ABC_transptr_permease_BtuC"/>
</dbReference>
<evidence type="ECO:0000256" key="1">
    <source>
        <dbReference type="ARBA" id="ARBA00004651"/>
    </source>
</evidence>
<dbReference type="EMBL" id="DSIY01000049">
    <property type="protein sequence ID" value="HEG90257.1"/>
    <property type="molecule type" value="Genomic_DNA"/>
</dbReference>
<feature type="transmembrane region" description="Helical" evidence="8">
    <location>
        <begin position="207"/>
        <end position="231"/>
    </location>
</feature>
<organism evidence="9">
    <name type="scientific">Thermorudis peleae</name>
    <dbReference type="NCBI Taxonomy" id="1382356"/>
    <lineage>
        <taxon>Bacteria</taxon>
        <taxon>Pseudomonadati</taxon>
        <taxon>Thermomicrobiota</taxon>
        <taxon>Thermomicrobia</taxon>
        <taxon>Thermomicrobia incertae sedis</taxon>
        <taxon>Thermorudis</taxon>
    </lineage>
</organism>
<keyword evidence="5 8" id="KW-0812">Transmembrane</keyword>
<dbReference type="SUPFAM" id="SSF81345">
    <property type="entry name" value="ABC transporter involved in vitamin B12 uptake, BtuC"/>
    <property type="match status" value="1"/>
</dbReference>
<dbReference type="InterPro" id="IPR037294">
    <property type="entry name" value="ABC_BtuC-like"/>
</dbReference>
<keyword evidence="7 8" id="KW-0472">Membrane</keyword>
<dbReference type="Gene3D" id="1.10.3470.10">
    <property type="entry name" value="ABC transporter involved in vitamin B12 uptake, BtuC"/>
    <property type="match status" value="1"/>
</dbReference>
<evidence type="ECO:0000256" key="4">
    <source>
        <dbReference type="ARBA" id="ARBA00022475"/>
    </source>
</evidence>
<dbReference type="GO" id="GO:0033214">
    <property type="term" value="P:siderophore-iron import into cell"/>
    <property type="evidence" value="ECO:0007669"/>
    <property type="project" value="TreeGrafter"/>
</dbReference>
<dbReference type="GO" id="GO:0005886">
    <property type="term" value="C:plasma membrane"/>
    <property type="evidence" value="ECO:0007669"/>
    <property type="project" value="UniProtKB-SubCell"/>
</dbReference>
<feature type="transmembrane region" description="Helical" evidence="8">
    <location>
        <begin position="134"/>
        <end position="153"/>
    </location>
</feature>
<dbReference type="Pfam" id="PF01032">
    <property type="entry name" value="FecCD"/>
    <property type="match status" value="1"/>
</dbReference>
<reference evidence="9" key="1">
    <citation type="journal article" date="2020" name="mSystems">
        <title>Genome- and Community-Level Interaction Insights into Carbon Utilization and Element Cycling Functions of Hydrothermarchaeota in Hydrothermal Sediment.</title>
        <authorList>
            <person name="Zhou Z."/>
            <person name="Liu Y."/>
            <person name="Xu W."/>
            <person name="Pan J."/>
            <person name="Luo Z.H."/>
            <person name="Li M."/>
        </authorList>
    </citation>
    <scope>NUCLEOTIDE SEQUENCE [LARGE SCALE GENOMIC DNA]</scope>
    <source>
        <strain evidence="9">SpSt-210</strain>
    </source>
</reference>
<evidence type="ECO:0000256" key="5">
    <source>
        <dbReference type="ARBA" id="ARBA00022692"/>
    </source>
</evidence>
<dbReference type="FunFam" id="1.10.3470.10:FF:000001">
    <property type="entry name" value="Vitamin B12 ABC transporter permease BtuC"/>
    <property type="match status" value="1"/>
</dbReference>
<evidence type="ECO:0000256" key="2">
    <source>
        <dbReference type="ARBA" id="ARBA00007935"/>
    </source>
</evidence>
<comment type="subcellular location">
    <subcellularLocation>
        <location evidence="1">Cell membrane</location>
        <topology evidence="1">Multi-pass membrane protein</topology>
    </subcellularLocation>
</comment>
<evidence type="ECO:0000313" key="9">
    <source>
        <dbReference type="EMBL" id="HEG90257.1"/>
    </source>
</evidence>
<dbReference type="PANTHER" id="PTHR30472:SF1">
    <property type="entry name" value="FE(3+) DICITRATE TRANSPORT SYSTEM PERMEASE PROTEIN FECC-RELATED"/>
    <property type="match status" value="1"/>
</dbReference>
<dbReference type="GO" id="GO:0022857">
    <property type="term" value="F:transmembrane transporter activity"/>
    <property type="evidence" value="ECO:0007669"/>
    <property type="project" value="InterPro"/>
</dbReference>
<dbReference type="AlphaFoldDB" id="A0A831TAF1"/>
<sequence>MPGMVASAHGARRAGRGLLLTRSATLALCAVALGVVALASLRIGSIGITTADAVDALIRYVPESYEQTVVRTLRLPRTLIGLGVGAALAVAGAALQGMTRNPLADPSILGVNSGAAFGVVTAVYLGELTHPLQFVWFAFAGGLIAAMLVYGIASAGPGGATPVKLALAGVVVSSLLSSWLTALLLLDQQTLDVVRFWLAGSLAGRDLSVFLVALPFLLLGLAGMLLLSHQINILSLGEETARSLGMHTGRVRALVTLLVVLLAGASVAVAGPIGFVGLAVPHIVRVVTGPDYRWVLAYCLVVGPLLLLSADIAGRVVARPSEVQVGIVTAMVGAPFLIALARRRRVAEL</sequence>
<dbReference type="PANTHER" id="PTHR30472">
    <property type="entry name" value="FERRIC ENTEROBACTIN TRANSPORT SYSTEM PERMEASE PROTEIN"/>
    <property type="match status" value="1"/>
</dbReference>
<evidence type="ECO:0000256" key="8">
    <source>
        <dbReference type="SAM" id="Phobius"/>
    </source>
</evidence>